<accession>A0A316D7K5</accession>
<dbReference type="AlphaFoldDB" id="A0A316D7K5"/>
<dbReference type="RefSeq" id="WP_109689361.1">
    <property type="nucleotide sequence ID" value="NZ_QGGL01000009.1"/>
</dbReference>
<feature type="domain" description="Flagellar hook-length control protein-like C-terminal" evidence="2">
    <location>
        <begin position="327"/>
        <end position="407"/>
    </location>
</feature>
<sequence>MEIQATTTSSANGTTTNAAGQKSGKADGGKSPFGTLLQTLGGQALDADKKQGTDPLATLLAALAGGFNPLALQQTPTVLTGDGPKETAPVGNALLDINTLSVQVNGLSLLNGDLAALLQNFGASARLLGVLQEHPDQQLAQTLAGHPELLNDFGQALTNLVTQVTQNPQQLALSPKAATLVEALFAQLLQPEGTQEPAASSETQDVPGAGTHKQPLFGKLQATTLTAHSLQVLSTSTQVDTTTAQLTGTQMQASVLTAALLASDQPVQQQAQAGDTLDGSQLLGNPLTGGQTPLQSARADQLAKMKPVVTLHADNFNKEFANLVVKRAALIEAPGRHEFRIVMQPQGLGEIEVRVQAIGNQITMHLSADSAATKGLLDSNLSSLKSQLQAQGIQFDRIEVSSTNTGNNNQNSSLNSGLPHDRQSGQNSQGQSGNQSNRKRSDEERFSLDGIDALTTANDPQPEEIDSDASIDVTA</sequence>
<dbReference type="InterPro" id="IPR021136">
    <property type="entry name" value="Flagellar_hook_control-like_C"/>
</dbReference>
<dbReference type="OrthoDB" id="2380967at2"/>
<feature type="compositionally biased region" description="Low complexity" evidence="1">
    <location>
        <begin position="1"/>
        <end position="20"/>
    </location>
</feature>
<gene>
    <name evidence="3" type="ORF">C7459_10961</name>
</gene>
<dbReference type="CDD" id="cd17470">
    <property type="entry name" value="T3SS_Flik_C"/>
    <property type="match status" value="1"/>
</dbReference>
<evidence type="ECO:0000259" key="2">
    <source>
        <dbReference type="Pfam" id="PF02120"/>
    </source>
</evidence>
<reference evidence="3 4" key="1">
    <citation type="submission" date="2018-05" db="EMBL/GenBank/DDBJ databases">
        <title>Genomic Encyclopedia of Type Strains, Phase IV (KMG-IV): sequencing the most valuable type-strain genomes for metagenomic binning, comparative biology and taxonomic classification.</title>
        <authorList>
            <person name="Goeker M."/>
        </authorList>
    </citation>
    <scope>NUCLEOTIDE SEQUENCE [LARGE SCALE GENOMIC DNA]</scope>
    <source>
        <strain evidence="3 4">DSM 18773</strain>
    </source>
</reference>
<comment type="caution">
    <text evidence="3">The sequence shown here is derived from an EMBL/GenBank/DDBJ whole genome shotgun (WGS) entry which is preliminary data.</text>
</comment>
<feature type="region of interest" description="Disordered" evidence="1">
    <location>
        <begin position="401"/>
        <end position="475"/>
    </location>
</feature>
<keyword evidence="3" id="KW-0969">Cilium</keyword>
<evidence type="ECO:0000313" key="3">
    <source>
        <dbReference type="EMBL" id="PWK12709.1"/>
    </source>
</evidence>
<feature type="region of interest" description="Disordered" evidence="1">
    <location>
        <begin position="1"/>
        <end position="31"/>
    </location>
</feature>
<keyword evidence="3" id="KW-0966">Cell projection</keyword>
<feature type="region of interest" description="Disordered" evidence="1">
    <location>
        <begin position="192"/>
        <end position="212"/>
    </location>
</feature>
<keyword evidence="3" id="KW-0282">Flagellum</keyword>
<dbReference type="InterPro" id="IPR038610">
    <property type="entry name" value="FliK-like_C_sf"/>
</dbReference>
<feature type="region of interest" description="Disordered" evidence="1">
    <location>
        <begin position="270"/>
        <end position="295"/>
    </location>
</feature>
<proteinExistence type="predicted"/>
<feature type="compositionally biased region" description="Low complexity" evidence="1">
    <location>
        <begin position="401"/>
        <end position="436"/>
    </location>
</feature>
<dbReference type="Gene3D" id="3.30.750.140">
    <property type="match status" value="1"/>
</dbReference>
<dbReference type="Pfam" id="PF02120">
    <property type="entry name" value="Flg_hook"/>
    <property type="match status" value="1"/>
</dbReference>
<dbReference type="Proteomes" id="UP000245634">
    <property type="component" value="Unassembled WGS sequence"/>
</dbReference>
<name>A0A316D7K5_9BACL</name>
<protein>
    <submittedName>
        <fullName evidence="3">Flagellar hook-length control protein FliK</fullName>
    </submittedName>
</protein>
<organism evidence="3 4">
    <name type="scientific">Tumebacillus permanentifrigoris</name>
    <dbReference type="NCBI Taxonomy" id="378543"/>
    <lineage>
        <taxon>Bacteria</taxon>
        <taxon>Bacillati</taxon>
        <taxon>Bacillota</taxon>
        <taxon>Bacilli</taxon>
        <taxon>Bacillales</taxon>
        <taxon>Alicyclobacillaceae</taxon>
        <taxon>Tumebacillus</taxon>
    </lineage>
</organism>
<evidence type="ECO:0000256" key="1">
    <source>
        <dbReference type="SAM" id="MobiDB-lite"/>
    </source>
</evidence>
<keyword evidence="4" id="KW-1185">Reference proteome</keyword>
<evidence type="ECO:0000313" key="4">
    <source>
        <dbReference type="Proteomes" id="UP000245634"/>
    </source>
</evidence>
<dbReference type="EMBL" id="QGGL01000009">
    <property type="protein sequence ID" value="PWK12709.1"/>
    <property type="molecule type" value="Genomic_DNA"/>
</dbReference>